<feature type="compositionally biased region" description="Polar residues" evidence="1">
    <location>
        <begin position="494"/>
        <end position="511"/>
    </location>
</feature>
<accession>A0A2S5BEE8</accession>
<reference evidence="3 4" key="1">
    <citation type="journal article" date="2018" name="Front. Microbiol.">
        <title>Prospects for Fungal Bioremediation of Acidic Radioactive Waste Sites: Characterization and Genome Sequence of Rhodotorula taiwanensis MD1149.</title>
        <authorList>
            <person name="Tkavc R."/>
            <person name="Matrosova V.Y."/>
            <person name="Grichenko O.E."/>
            <person name="Gostincar C."/>
            <person name="Volpe R.P."/>
            <person name="Klimenkova P."/>
            <person name="Gaidamakova E.K."/>
            <person name="Zhou C.E."/>
            <person name="Stewart B.J."/>
            <person name="Lyman M.G."/>
            <person name="Malfatti S.A."/>
            <person name="Rubinfeld B."/>
            <person name="Courtot M."/>
            <person name="Singh J."/>
            <person name="Dalgard C.L."/>
            <person name="Hamilton T."/>
            <person name="Frey K.G."/>
            <person name="Gunde-Cimerman N."/>
            <person name="Dugan L."/>
            <person name="Daly M.J."/>
        </authorList>
    </citation>
    <scope>NUCLEOTIDE SEQUENCE [LARGE SCALE GENOMIC DNA]</scope>
    <source>
        <strain evidence="3 4">MD1149</strain>
    </source>
</reference>
<keyword evidence="4" id="KW-1185">Reference proteome</keyword>
<feature type="compositionally biased region" description="Gly residues" evidence="1">
    <location>
        <begin position="315"/>
        <end position="324"/>
    </location>
</feature>
<organism evidence="3 4">
    <name type="scientific">Rhodotorula taiwanensis</name>
    <dbReference type="NCBI Taxonomy" id="741276"/>
    <lineage>
        <taxon>Eukaryota</taxon>
        <taxon>Fungi</taxon>
        <taxon>Dikarya</taxon>
        <taxon>Basidiomycota</taxon>
        <taxon>Pucciniomycotina</taxon>
        <taxon>Microbotryomycetes</taxon>
        <taxon>Sporidiobolales</taxon>
        <taxon>Sporidiobolaceae</taxon>
        <taxon>Rhodotorula</taxon>
    </lineage>
</organism>
<keyword evidence="2" id="KW-1133">Transmembrane helix</keyword>
<feature type="region of interest" description="Disordered" evidence="1">
    <location>
        <begin position="427"/>
        <end position="592"/>
    </location>
</feature>
<evidence type="ECO:0000313" key="4">
    <source>
        <dbReference type="Proteomes" id="UP000237144"/>
    </source>
</evidence>
<feature type="compositionally biased region" description="Basic and acidic residues" evidence="1">
    <location>
        <begin position="348"/>
        <end position="360"/>
    </location>
</feature>
<feature type="compositionally biased region" description="Low complexity" evidence="1">
    <location>
        <begin position="438"/>
        <end position="461"/>
    </location>
</feature>
<evidence type="ECO:0000313" key="3">
    <source>
        <dbReference type="EMBL" id="POY75144.1"/>
    </source>
</evidence>
<dbReference type="OrthoDB" id="2525806at2759"/>
<protein>
    <submittedName>
        <fullName evidence="3">Uncharacterized protein</fullName>
    </submittedName>
</protein>
<dbReference type="AlphaFoldDB" id="A0A2S5BEE8"/>
<feature type="compositionally biased region" description="Polar residues" evidence="1">
    <location>
        <begin position="563"/>
        <end position="581"/>
    </location>
</feature>
<proteinExistence type="predicted"/>
<dbReference type="Proteomes" id="UP000237144">
    <property type="component" value="Unassembled WGS sequence"/>
</dbReference>
<dbReference type="EMBL" id="PJQD01000019">
    <property type="protein sequence ID" value="POY75144.1"/>
    <property type="molecule type" value="Genomic_DNA"/>
</dbReference>
<sequence>MAFNGMPQIPSVSQGRLAITATQFSSFVTPAITVPFPSVYAGQTQIPLTFAATPTYAAGRVPSTFGGQAATAGVHSINAAASAAGYRTHDYGNNGGGSGWPTWATAVIAAAGGIAVVLVVAGLFCWRYRRRQKARRRATVLAASQGGQGFRESKRFTRSGPPAGAGAGALAAGGAAAGLGEKGRRSKRPAPVAVLNKNEPPSAYGSTYTDYGKPPGEPGRPYDPRGPPLTPTRPDGFTHPQQQAHFSPYGGAAAGWGGHRRVDSAGSDSGLLPPAAGFAYMENSPDQAGWVTPPRRAPNDYGDSPQSPAHLLTNDGGGASGGGSQYYDTPRSSMTVSTRGTGGAPYRWDQDADLADHMPNPEEASAALGRAMMLGQSEEYVPLSAGSRPVSPERHNFPSSLQTGPGPAGRYSNVPFGALAAVAAYGRHDQPSYPPPASRSGANASRSSSRPRSAPRDSLPAGAMDRGYDNRRAVTPSPSPGRRSMEHPPPSRPRSAQQTYPRPLSYQPQSHTGGGTNRLSLAPPIGFSDSPARRSLESQRRPQSRSSNHRRSAYEPDDASAYSHETSASAAAPSVIQQAANRVSGRPSRNYR</sequence>
<keyword evidence="2" id="KW-0472">Membrane</keyword>
<evidence type="ECO:0000256" key="1">
    <source>
        <dbReference type="SAM" id="MobiDB-lite"/>
    </source>
</evidence>
<gene>
    <name evidence="3" type="ORF">BMF94_1775</name>
</gene>
<feature type="compositionally biased region" description="Basic and acidic residues" evidence="1">
    <location>
        <begin position="531"/>
        <end position="540"/>
    </location>
</feature>
<feature type="compositionally biased region" description="Polar residues" evidence="1">
    <location>
        <begin position="326"/>
        <end position="339"/>
    </location>
</feature>
<name>A0A2S5BEE8_9BASI</name>
<comment type="caution">
    <text evidence="3">The sequence shown here is derived from an EMBL/GenBank/DDBJ whole genome shotgun (WGS) entry which is preliminary data.</text>
</comment>
<feature type="region of interest" description="Disordered" evidence="1">
    <location>
        <begin position="284"/>
        <end position="413"/>
    </location>
</feature>
<feature type="transmembrane region" description="Helical" evidence="2">
    <location>
        <begin position="103"/>
        <end position="126"/>
    </location>
</feature>
<evidence type="ECO:0000256" key="2">
    <source>
        <dbReference type="SAM" id="Phobius"/>
    </source>
</evidence>
<feature type="compositionally biased region" description="Low complexity" evidence="1">
    <location>
        <begin position="160"/>
        <end position="174"/>
    </location>
</feature>
<feature type="region of interest" description="Disordered" evidence="1">
    <location>
        <begin position="143"/>
        <end position="242"/>
    </location>
</feature>
<keyword evidence="2" id="KW-0812">Transmembrane</keyword>